<protein>
    <submittedName>
        <fullName evidence="2">Dienelactone hydrolase family protein-like protein</fullName>
    </submittedName>
</protein>
<dbReference type="PANTHER" id="PTHR47668">
    <property type="entry name" value="DIENELACTONE HYDROLASE FAMILY PROTEIN (AFU_ORTHOLOGUE AFUA_6G01940)"/>
    <property type="match status" value="1"/>
</dbReference>
<comment type="caution">
    <text evidence="2">The sequence shown here is derived from an EMBL/GenBank/DDBJ whole genome shotgun (WGS) entry which is preliminary data.</text>
</comment>
<dbReference type="AlphaFoldDB" id="A0A9P4Q6B6"/>
<dbReference type="EMBL" id="MU003803">
    <property type="protein sequence ID" value="KAF2720113.1"/>
    <property type="molecule type" value="Genomic_DNA"/>
</dbReference>
<evidence type="ECO:0000259" key="1">
    <source>
        <dbReference type="Pfam" id="PF01738"/>
    </source>
</evidence>
<reference evidence="2" key="1">
    <citation type="journal article" date="2020" name="Stud. Mycol.">
        <title>101 Dothideomycetes genomes: a test case for predicting lifestyles and emergence of pathogens.</title>
        <authorList>
            <person name="Haridas S."/>
            <person name="Albert R."/>
            <person name="Binder M."/>
            <person name="Bloem J."/>
            <person name="Labutti K."/>
            <person name="Salamov A."/>
            <person name="Andreopoulos B."/>
            <person name="Baker S."/>
            <person name="Barry K."/>
            <person name="Bills G."/>
            <person name="Bluhm B."/>
            <person name="Cannon C."/>
            <person name="Castanera R."/>
            <person name="Culley D."/>
            <person name="Daum C."/>
            <person name="Ezra D."/>
            <person name="Gonzalez J."/>
            <person name="Henrissat B."/>
            <person name="Kuo A."/>
            <person name="Liang C."/>
            <person name="Lipzen A."/>
            <person name="Lutzoni F."/>
            <person name="Magnuson J."/>
            <person name="Mondo S."/>
            <person name="Nolan M."/>
            <person name="Ohm R."/>
            <person name="Pangilinan J."/>
            <person name="Park H.-J."/>
            <person name="Ramirez L."/>
            <person name="Alfaro M."/>
            <person name="Sun H."/>
            <person name="Tritt A."/>
            <person name="Yoshinaga Y."/>
            <person name="Zwiers L.-H."/>
            <person name="Turgeon B."/>
            <person name="Goodwin S."/>
            <person name="Spatafora J."/>
            <person name="Crous P."/>
            <person name="Grigoriev I."/>
        </authorList>
    </citation>
    <scope>NUCLEOTIDE SEQUENCE</scope>
    <source>
        <strain evidence="2">CBS 116435</strain>
    </source>
</reference>
<dbReference type="OrthoDB" id="2147163at2759"/>
<proteinExistence type="predicted"/>
<organism evidence="2 3">
    <name type="scientific">Polychaeton citri CBS 116435</name>
    <dbReference type="NCBI Taxonomy" id="1314669"/>
    <lineage>
        <taxon>Eukaryota</taxon>
        <taxon>Fungi</taxon>
        <taxon>Dikarya</taxon>
        <taxon>Ascomycota</taxon>
        <taxon>Pezizomycotina</taxon>
        <taxon>Dothideomycetes</taxon>
        <taxon>Dothideomycetidae</taxon>
        <taxon>Capnodiales</taxon>
        <taxon>Capnodiaceae</taxon>
        <taxon>Polychaeton</taxon>
    </lineage>
</organism>
<evidence type="ECO:0000313" key="2">
    <source>
        <dbReference type="EMBL" id="KAF2720113.1"/>
    </source>
</evidence>
<dbReference type="SUPFAM" id="SSF53474">
    <property type="entry name" value="alpha/beta-Hydrolases"/>
    <property type="match status" value="1"/>
</dbReference>
<keyword evidence="3" id="KW-1185">Reference proteome</keyword>
<dbReference type="InterPro" id="IPR029058">
    <property type="entry name" value="AB_hydrolase_fold"/>
</dbReference>
<accession>A0A9P4Q6B6</accession>
<dbReference type="PANTHER" id="PTHR47668:SF1">
    <property type="entry name" value="DIENELACTONE HYDROLASE DOMAIN-CONTAINING PROTEIN-RELATED"/>
    <property type="match status" value="1"/>
</dbReference>
<dbReference type="InterPro" id="IPR002925">
    <property type="entry name" value="Dienelactn_hydro"/>
</dbReference>
<keyword evidence="2" id="KW-0378">Hydrolase</keyword>
<dbReference type="Gene3D" id="3.40.50.1820">
    <property type="entry name" value="alpha/beta hydrolase"/>
    <property type="match status" value="1"/>
</dbReference>
<gene>
    <name evidence="2" type="ORF">K431DRAFT_97597</name>
</gene>
<feature type="domain" description="Dienelactone hydrolase" evidence="1">
    <location>
        <begin position="34"/>
        <end position="245"/>
    </location>
</feature>
<dbReference type="Pfam" id="PF01738">
    <property type="entry name" value="DLH"/>
    <property type="match status" value="1"/>
</dbReference>
<dbReference type="GO" id="GO:0016787">
    <property type="term" value="F:hydrolase activity"/>
    <property type="evidence" value="ECO:0007669"/>
    <property type="project" value="UniProtKB-KW"/>
</dbReference>
<evidence type="ECO:0000313" key="3">
    <source>
        <dbReference type="Proteomes" id="UP000799441"/>
    </source>
</evidence>
<name>A0A9P4Q6B6_9PEZI</name>
<dbReference type="Proteomes" id="UP000799441">
    <property type="component" value="Unassembled WGS sequence"/>
</dbReference>
<sequence length="246" mass="26762">MATHSKACCSLPVAQAEGYSAKGTYETLGDVKYYTIGPATAKKAIFFIYDIFGYTPQTIQGADILARGQSEYLVVMPDLFEGKPAQAAWFADKEAHQDELGAFLSKLADPSPKIAQIHSFFAEASKKYPSVEKWGTIGYCFGGKLVALTSGDKTPWAAAIQTSPAYVSAADAEKVTVPMALLASQDEPADAVKDFDAALNVPKHIETFEGQIHGWMSARANLKDDVVRKEYERGYQVALTFFGEHL</sequence>